<evidence type="ECO:0000313" key="5">
    <source>
        <dbReference type="Proteomes" id="UP000185680"/>
    </source>
</evidence>
<accession>A0A162P963</accession>
<feature type="signal peptide" evidence="1">
    <location>
        <begin position="1"/>
        <end position="17"/>
    </location>
</feature>
<dbReference type="RefSeq" id="WP_066087748.1">
    <property type="nucleotide sequence ID" value="NZ_CP017476.1"/>
</dbReference>
<dbReference type="PROSITE" id="PS51257">
    <property type="entry name" value="PROKAR_LIPOPROTEIN"/>
    <property type="match status" value="1"/>
</dbReference>
<dbReference type="OrthoDB" id="8906901at2"/>
<evidence type="ECO:0000313" key="3">
    <source>
        <dbReference type="EMBL" id="OAD42606.1"/>
    </source>
</evidence>
<dbReference type="EMBL" id="CP017476">
    <property type="protein sequence ID" value="AOW13247.1"/>
    <property type="molecule type" value="Genomic_DNA"/>
</dbReference>
<dbReference type="Proteomes" id="UP000185657">
    <property type="component" value="Unassembled WGS sequence"/>
</dbReference>
<sequence>MKNAKKAFLLLSVMALAACSTPMPVAQSKATAAAPVASVTQFANPEVNEAAGAYVTLYKETIEKSVQERRYQGELAYRHLSAEACFDSRANRLLAREVTAQEKETLMLSHVSIDKLKAYQELAKGYFPRINGMELFTCDRAGLRVALNSAKY</sequence>
<keyword evidence="4" id="KW-1185">Reference proteome</keyword>
<gene>
    <name evidence="2" type="ORF">LPB072_10665</name>
    <name evidence="3" type="ORF">LPB72_06715</name>
</gene>
<evidence type="ECO:0000313" key="2">
    <source>
        <dbReference type="EMBL" id="AOW13247.1"/>
    </source>
</evidence>
<keyword evidence="1" id="KW-0732">Signal</keyword>
<organism evidence="2 5">
    <name type="scientific">Hydrogenophaga crassostreae</name>
    <dbReference type="NCBI Taxonomy" id="1763535"/>
    <lineage>
        <taxon>Bacteria</taxon>
        <taxon>Pseudomonadati</taxon>
        <taxon>Pseudomonadota</taxon>
        <taxon>Betaproteobacteria</taxon>
        <taxon>Burkholderiales</taxon>
        <taxon>Comamonadaceae</taxon>
        <taxon>Hydrogenophaga</taxon>
    </lineage>
</organism>
<protein>
    <submittedName>
        <fullName evidence="2">Uncharacterized protein</fullName>
    </submittedName>
</protein>
<dbReference type="KEGG" id="hyl:LPB072_10665"/>
<dbReference type="AlphaFoldDB" id="A0A162P963"/>
<proteinExistence type="predicted"/>
<reference evidence="2 5" key="2">
    <citation type="submission" date="2016-10" db="EMBL/GenBank/DDBJ databases">
        <title>Hydorgenophaga sp. LPB0072 isolated from gastropod.</title>
        <authorList>
            <person name="Kim E."/>
            <person name="Yi H."/>
        </authorList>
    </citation>
    <scope>NUCLEOTIDE SEQUENCE [LARGE SCALE GENOMIC DNA]</scope>
    <source>
        <strain evidence="2 5">LPB0072</strain>
    </source>
</reference>
<name>A0A162P963_9BURK</name>
<dbReference type="EMBL" id="LVWD01000007">
    <property type="protein sequence ID" value="OAD42606.1"/>
    <property type="molecule type" value="Genomic_DNA"/>
</dbReference>
<evidence type="ECO:0000313" key="4">
    <source>
        <dbReference type="Proteomes" id="UP000185657"/>
    </source>
</evidence>
<evidence type="ECO:0000256" key="1">
    <source>
        <dbReference type="SAM" id="SignalP"/>
    </source>
</evidence>
<reference evidence="3 4" key="1">
    <citation type="submission" date="2016-02" db="EMBL/GenBank/DDBJ databases">
        <title>Draft genome sequence of Hydrogenophaga sp. LPB0072.</title>
        <authorList>
            <person name="Shin S.-K."/>
            <person name="Yi H."/>
        </authorList>
    </citation>
    <scope>NUCLEOTIDE SEQUENCE [LARGE SCALE GENOMIC DNA]</scope>
    <source>
        <strain evidence="3 4">LPB0072</strain>
    </source>
</reference>
<feature type="chain" id="PRO_5044549343" evidence="1">
    <location>
        <begin position="18"/>
        <end position="152"/>
    </location>
</feature>
<dbReference type="Proteomes" id="UP000185680">
    <property type="component" value="Chromosome"/>
</dbReference>